<proteinExistence type="predicted"/>
<dbReference type="AlphaFoldDB" id="A0A928Q2X3"/>
<protein>
    <submittedName>
        <fullName evidence="2">Uncharacterized protein</fullName>
    </submittedName>
</protein>
<evidence type="ECO:0000256" key="1">
    <source>
        <dbReference type="SAM" id="Coils"/>
    </source>
</evidence>
<sequence length="78" mass="9016">MDYTSWGEEYLNEAQALKARIDSLRRQLKTAASNEAKQLNERVALMYSMYLDCRETGRLLQSFAKGRGTRREKETPVA</sequence>
<feature type="coiled-coil region" evidence="1">
    <location>
        <begin position="7"/>
        <end position="41"/>
    </location>
</feature>
<dbReference type="Proteomes" id="UP000754750">
    <property type="component" value="Unassembled WGS sequence"/>
</dbReference>
<comment type="caution">
    <text evidence="2">The sequence shown here is derived from an EMBL/GenBank/DDBJ whole genome shotgun (WGS) entry which is preliminary data.</text>
</comment>
<organism evidence="2 3">
    <name type="scientific">Faecalispora sporosphaeroides</name>
    <dbReference type="NCBI Taxonomy" id="1549"/>
    <lineage>
        <taxon>Bacteria</taxon>
        <taxon>Bacillati</taxon>
        <taxon>Bacillota</taxon>
        <taxon>Clostridia</taxon>
        <taxon>Eubacteriales</taxon>
        <taxon>Oscillospiraceae</taxon>
        <taxon>Faecalispora</taxon>
    </lineage>
</organism>
<evidence type="ECO:0000313" key="2">
    <source>
        <dbReference type="EMBL" id="MBE6833398.1"/>
    </source>
</evidence>
<name>A0A928Q2X3_9FIRM</name>
<evidence type="ECO:0000313" key="3">
    <source>
        <dbReference type="Proteomes" id="UP000754750"/>
    </source>
</evidence>
<gene>
    <name evidence="2" type="ORF">E7512_07450</name>
</gene>
<dbReference type="EMBL" id="SVNY01000003">
    <property type="protein sequence ID" value="MBE6833398.1"/>
    <property type="molecule type" value="Genomic_DNA"/>
</dbReference>
<reference evidence="2" key="1">
    <citation type="submission" date="2019-04" db="EMBL/GenBank/DDBJ databases">
        <title>Evolution of Biomass-Degrading Anaerobic Consortia Revealed by Metagenomics.</title>
        <authorList>
            <person name="Peng X."/>
        </authorList>
    </citation>
    <scope>NUCLEOTIDE SEQUENCE</scope>
    <source>
        <strain evidence="2">SIG551</strain>
    </source>
</reference>
<accession>A0A928Q2X3</accession>
<keyword evidence="1" id="KW-0175">Coiled coil</keyword>
<dbReference type="RefSeq" id="WP_326840334.1">
    <property type="nucleotide sequence ID" value="NZ_SVNY01000003.1"/>
</dbReference>